<dbReference type="PANTHER" id="PTHR31650">
    <property type="entry name" value="O-ACYLTRANSFERASE (WSD1-LIKE) FAMILY PROTEIN"/>
    <property type="match status" value="1"/>
</dbReference>
<keyword evidence="9 11" id="KW-0012">Acyltransferase</keyword>
<evidence type="ECO:0000256" key="3">
    <source>
        <dbReference type="ARBA" id="ARBA00009587"/>
    </source>
</evidence>
<dbReference type="PANTHER" id="PTHR31650:SF1">
    <property type="entry name" value="WAX ESTER SYNTHASE_DIACYLGLYCEROL ACYLTRANSFERASE 4-RELATED"/>
    <property type="match status" value="1"/>
</dbReference>
<dbReference type="EC" id="2.3.1.20" evidence="4 11"/>
<dbReference type="Pfam" id="PF03007">
    <property type="entry name" value="WS_DGAT_cat"/>
    <property type="match status" value="1"/>
</dbReference>
<comment type="caution">
    <text evidence="14">The sequence shown here is derived from an EMBL/GenBank/DDBJ whole genome shotgun (WGS) entry which is preliminary data.</text>
</comment>
<dbReference type="InterPro" id="IPR045034">
    <property type="entry name" value="O-acyltransferase_WSD1-like"/>
</dbReference>
<dbReference type="RefSeq" id="WP_224861940.1">
    <property type="nucleotide sequence ID" value="NZ_JAYJJS010000004.1"/>
</dbReference>
<evidence type="ECO:0000313" key="15">
    <source>
        <dbReference type="Proteomes" id="UP001299046"/>
    </source>
</evidence>
<dbReference type="InterPro" id="IPR004255">
    <property type="entry name" value="O-acyltransferase_WSD1_N"/>
</dbReference>
<feature type="domain" description="O-acyltransferase WSD1-like N-terminal" evidence="12">
    <location>
        <begin position="4"/>
        <end position="263"/>
    </location>
</feature>
<keyword evidence="5 11" id="KW-0444">Lipid biosynthesis</keyword>
<dbReference type="Pfam" id="PF06974">
    <property type="entry name" value="WS_DGAT_C"/>
    <property type="match status" value="1"/>
</dbReference>
<keyword evidence="8 11" id="KW-0443">Lipid metabolism</keyword>
<evidence type="ECO:0000313" key="14">
    <source>
        <dbReference type="EMBL" id="MEB3048828.1"/>
    </source>
</evidence>
<evidence type="ECO:0000256" key="7">
    <source>
        <dbReference type="ARBA" id="ARBA00022798"/>
    </source>
</evidence>
<name>A0ABU5YFJ1_9MYCO</name>
<proteinExistence type="inferred from homology"/>
<dbReference type="GO" id="GO:0016746">
    <property type="term" value="F:acyltransferase activity"/>
    <property type="evidence" value="ECO:0007669"/>
    <property type="project" value="UniProtKB-KW"/>
</dbReference>
<evidence type="ECO:0000256" key="10">
    <source>
        <dbReference type="ARBA" id="ARBA00048109"/>
    </source>
</evidence>
<comment type="catalytic activity">
    <reaction evidence="10 11">
        <text>an acyl-CoA + a 1,2-diacyl-sn-glycerol = a triacyl-sn-glycerol + CoA</text>
        <dbReference type="Rhea" id="RHEA:10868"/>
        <dbReference type="ChEBI" id="CHEBI:17815"/>
        <dbReference type="ChEBI" id="CHEBI:57287"/>
        <dbReference type="ChEBI" id="CHEBI:58342"/>
        <dbReference type="ChEBI" id="CHEBI:64615"/>
        <dbReference type="EC" id="2.3.1.20"/>
    </reaction>
</comment>
<organism evidence="14 15">
    <name type="scientific">[Mycobacterium] zoologicum</name>
    <dbReference type="NCBI Taxonomy" id="2872311"/>
    <lineage>
        <taxon>Bacteria</taxon>
        <taxon>Bacillati</taxon>
        <taxon>Actinomycetota</taxon>
        <taxon>Actinomycetes</taxon>
        <taxon>Mycobacteriales</taxon>
        <taxon>Mycobacteriaceae</taxon>
        <taxon>Mycolicibacter</taxon>
    </lineage>
</organism>
<dbReference type="EMBL" id="JAYJJT010000003">
    <property type="protein sequence ID" value="MEB3048828.1"/>
    <property type="molecule type" value="Genomic_DNA"/>
</dbReference>
<evidence type="ECO:0000259" key="12">
    <source>
        <dbReference type="Pfam" id="PF03007"/>
    </source>
</evidence>
<evidence type="ECO:0000256" key="5">
    <source>
        <dbReference type="ARBA" id="ARBA00022516"/>
    </source>
</evidence>
<feature type="domain" description="O-acyltransferase WSD1 C-terminal" evidence="13">
    <location>
        <begin position="306"/>
        <end position="448"/>
    </location>
</feature>
<dbReference type="InterPro" id="IPR009721">
    <property type="entry name" value="O-acyltransferase_WSD1_C"/>
</dbReference>
<evidence type="ECO:0000256" key="1">
    <source>
        <dbReference type="ARBA" id="ARBA00004771"/>
    </source>
</evidence>
<dbReference type="NCBIfam" id="TIGR02946">
    <property type="entry name" value="acyl_WS_DGAT"/>
    <property type="match status" value="1"/>
</dbReference>
<dbReference type="SUPFAM" id="SSF52777">
    <property type="entry name" value="CoA-dependent acyltransferases"/>
    <property type="match status" value="1"/>
</dbReference>
<evidence type="ECO:0000256" key="11">
    <source>
        <dbReference type="RuleBase" id="RU361241"/>
    </source>
</evidence>
<keyword evidence="6 11" id="KW-0808">Transferase</keyword>
<comment type="pathway">
    <text evidence="1 11">Glycerolipid metabolism; triacylglycerol biosynthesis.</text>
</comment>
<dbReference type="Proteomes" id="UP001299046">
    <property type="component" value="Unassembled WGS sequence"/>
</dbReference>
<keyword evidence="7 11" id="KW-0319">Glycerol metabolism</keyword>
<dbReference type="InterPro" id="IPR014292">
    <property type="entry name" value="Acyl_transf_WS/DGAT"/>
</dbReference>
<evidence type="ECO:0000256" key="6">
    <source>
        <dbReference type="ARBA" id="ARBA00022679"/>
    </source>
</evidence>
<accession>A0ABU5YFJ1</accession>
<evidence type="ECO:0000259" key="13">
    <source>
        <dbReference type="Pfam" id="PF06974"/>
    </source>
</evidence>
<keyword evidence="15" id="KW-1185">Reference proteome</keyword>
<protein>
    <recommendedName>
        <fullName evidence="4 11">Diacylglycerol O-acyltransferase</fullName>
        <ecNumber evidence="4 11">2.3.1.20</ecNumber>
    </recommendedName>
</protein>
<reference evidence="14 15" key="1">
    <citation type="submission" date="2023-12" db="EMBL/GenBank/DDBJ databases">
        <title>Description of new species of Mycobacterium terrae complex isolated from sewage at the Sao Paulo Zoological Park Foundation in Brazil.</title>
        <authorList>
            <person name="Romagnoli C.L."/>
            <person name="Conceicao E.C."/>
            <person name="Machado E."/>
            <person name="Barreto L.B.P.F."/>
            <person name="Sharma A."/>
            <person name="Silva N.M."/>
            <person name="Marques L.E."/>
            <person name="Juliana M.A."/>
            <person name="Lourenco M.C.S."/>
            <person name="Digiampietri L.A."/>
            <person name="Suffys P.N."/>
            <person name="Viana-Niero C."/>
        </authorList>
    </citation>
    <scope>NUCLEOTIDE SEQUENCE [LARGE SCALE GENOMIC DNA]</scope>
    <source>
        <strain evidence="14 15">MYC123</strain>
    </source>
</reference>
<sequence>MEQLTTLDAGFLEAEDSDRHISLAIGGLVVLEGPPPDYASLVSVLGARISGCRRFVQKLETHPLDLVPPRWVDDPAFDMHHHVQRVGLPSPGDDAELFRFVADQMALRLDRDRPLWHIWIIEGLPNDRWAMLIKVHHCIGDGIAASHLFTGLCDDSVGDIASFAGHIHGSHKASSGPPHLSGINVNPVNWLTDLWNVSTAIGSTALRAARGTVELSVGLLHHGIATSLNGPMSAMRRYSSAKVPLEQVNQICQAFDVTLNDVALAALTEGYRGMLARRGEQPRPETMRTLVPVSTRARDALHQTDNRVSVMLPYLPVEEENPVRRLRLVHSRLTRTKSTGQRQAGSAFVSAANYLPFPLTAWAVRLLTHLPQHGVTTIATNVPGPSDTLHIMGRKVLDVLPVPPIALQLRTGVAILSYAENLSFGILADYDTMPDVDEFARSIEAAVAKLVVSAKRRKTARHHGELSLVAGG</sequence>
<evidence type="ECO:0000256" key="8">
    <source>
        <dbReference type="ARBA" id="ARBA00023098"/>
    </source>
</evidence>
<evidence type="ECO:0000256" key="2">
    <source>
        <dbReference type="ARBA" id="ARBA00005189"/>
    </source>
</evidence>
<evidence type="ECO:0000256" key="4">
    <source>
        <dbReference type="ARBA" id="ARBA00013244"/>
    </source>
</evidence>
<evidence type="ECO:0000256" key="9">
    <source>
        <dbReference type="ARBA" id="ARBA00023315"/>
    </source>
</evidence>
<gene>
    <name evidence="14" type="ORF">KV112_03585</name>
</gene>
<comment type="similarity">
    <text evidence="3 11">Belongs to the long-chain O-acyltransferase family.</text>
</comment>
<comment type="pathway">
    <text evidence="2">Lipid metabolism.</text>
</comment>